<gene>
    <name evidence="1" type="ORF">GCM10012278_68310</name>
</gene>
<dbReference type="RefSeq" id="WP_189142880.1">
    <property type="nucleotide sequence ID" value="NZ_BMNK01000015.1"/>
</dbReference>
<evidence type="ECO:0000313" key="1">
    <source>
        <dbReference type="EMBL" id="GGP14055.1"/>
    </source>
</evidence>
<dbReference type="EMBL" id="BMNK01000015">
    <property type="protein sequence ID" value="GGP14055.1"/>
    <property type="molecule type" value="Genomic_DNA"/>
</dbReference>
<dbReference type="AlphaFoldDB" id="A0A918AB82"/>
<accession>A0A918AB82</accession>
<protein>
    <submittedName>
        <fullName evidence="1">Uncharacterized protein</fullName>
    </submittedName>
</protein>
<dbReference type="InterPro" id="IPR023393">
    <property type="entry name" value="START-like_dom_sf"/>
</dbReference>
<dbReference type="Gene3D" id="3.30.530.20">
    <property type="match status" value="1"/>
</dbReference>
<keyword evidence="2" id="KW-1185">Reference proteome</keyword>
<evidence type="ECO:0000313" key="2">
    <source>
        <dbReference type="Proteomes" id="UP000660745"/>
    </source>
</evidence>
<reference evidence="1" key="1">
    <citation type="journal article" date="2014" name="Int. J. Syst. Evol. Microbiol.">
        <title>Complete genome sequence of Corynebacterium casei LMG S-19264T (=DSM 44701T), isolated from a smear-ripened cheese.</title>
        <authorList>
            <consortium name="US DOE Joint Genome Institute (JGI-PGF)"/>
            <person name="Walter F."/>
            <person name="Albersmeier A."/>
            <person name="Kalinowski J."/>
            <person name="Ruckert C."/>
        </authorList>
    </citation>
    <scope>NUCLEOTIDE SEQUENCE</scope>
    <source>
        <strain evidence="1">CGMCC 4.7430</strain>
    </source>
</reference>
<dbReference type="SUPFAM" id="SSF55961">
    <property type="entry name" value="Bet v1-like"/>
    <property type="match status" value="1"/>
</dbReference>
<sequence length="64" mass="7020">MSRWVASVERRIAARADQLYALVADPARHKDFDGSGGLVGVTEVSTPHRPLDVGDSFSMDMDMQ</sequence>
<comment type="caution">
    <text evidence="1">The sequence shown here is derived from an EMBL/GenBank/DDBJ whole genome shotgun (WGS) entry which is preliminary data.</text>
</comment>
<reference evidence="1" key="2">
    <citation type="submission" date="2020-09" db="EMBL/GenBank/DDBJ databases">
        <authorList>
            <person name="Sun Q."/>
            <person name="Zhou Y."/>
        </authorList>
    </citation>
    <scope>NUCLEOTIDE SEQUENCE</scope>
    <source>
        <strain evidence="1">CGMCC 4.7430</strain>
    </source>
</reference>
<name>A0A918AB82_9ACTN</name>
<dbReference type="Proteomes" id="UP000660745">
    <property type="component" value="Unassembled WGS sequence"/>
</dbReference>
<organism evidence="1 2">
    <name type="scientific">Nonomuraea glycinis</name>
    <dbReference type="NCBI Taxonomy" id="2047744"/>
    <lineage>
        <taxon>Bacteria</taxon>
        <taxon>Bacillati</taxon>
        <taxon>Actinomycetota</taxon>
        <taxon>Actinomycetes</taxon>
        <taxon>Streptosporangiales</taxon>
        <taxon>Streptosporangiaceae</taxon>
        <taxon>Nonomuraea</taxon>
    </lineage>
</organism>
<proteinExistence type="predicted"/>